<dbReference type="GeneID" id="63712300"/>
<dbReference type="EMBL" id="LHQR01000028">
    <property type="protein sequence ID" value="KXG51894.1"/>
    <property type="molecule type" value="Genomic_DNA"/>
</dbReference>
<accession>A0A135LSE3</accession>
<dbReference type="AlphaFoldDB" id="A0A135LSE3"/>
<dbReference type="RefSeq" id="XP_040650430.1">
    <property type="nucleotide sequence ID" value="XM_040797000.1"/>
</dbReference>
<sequence length="112" mass="13217">MPAPSKYTLGVPYYSQVEFITDTTATYRMLYFVRNVEPEQEKWYWRVYTCCLVIVAIDYIWNPKDRGYNIFVGPAYMVTLPPVDHDLDVQGQFNNSYDAHLFKYREKLSHGG</sequence>
<organism evidence="1 2">
    <name type="scientific">Penicillium patulum</name>
    <name type="common">Penicillium griseofulvum</name>
    <dbReference type="NCBI Taxonomy" id="5078"/>
    <lineage>
        <taxon>Eukaryota</taxon>
        <taxon>Fungi</taxon>
        <taxon>Dikarya</taxon>
        <taxon>Ascomycota</taxon>
        <taxon>Pezizomycotina</taxon>
        <taxon>Eurotiomycetes</taxon>
        <taxon>Eurotiomycetidae</taxon>
        <taxon>Eurotiales</taxon>
        <taxon>Aspergillaceae</taxon>
        <taxon>Penicillium</taxon>
    </lineage>
</organism>
<reference evidence="1 2" key="1">
    <citation type="journal article" date="2016" name="BMC Genomics">
        <title>Genome sequencing and secondary metabolism of the postharvest pathogen Penicillium griseofulvum.</title>
        <authorList>
            <person name="Banani H."/>
            <person name="Marcet-Houben M."/>
            <person name="Ballester A.R."/>
            <person name="Abbruscato P."/>
            <person name="Gonzalez-Candelas L."/>
            <person name="Gabaldon T."/>
            <person name="Spadaro D."/>
        </authorList>
    </citation>
    <scope>NUCLEOTIDE SEQUENCE [LARGE SCALE GENOMIC DNA]</scope>
    <source>
        <strain evidence="1 2">PG3</strain>
    </source>
</reference>
<keyword evidence="2" id="KW-1185">Reference proteome</keyword>
<comment type="caution">
    <text evidence="1">The sequence shown here is derived from an EMBL/GenBank/DDBJ whole genome shotgun (WGS) entry which is preliminary data.</text>
</comment>
<gene>
    <name evidence="1" type="ORF">PGRI_092870</name>
</gene>
<proteinExistence type="predicted"/>
<name>A0A135LSE3_PENPA</name>
<dbReference type="OrthoDB" id="4339408at2759"/>
<dbReference type="Proteomes" id="UP000070168">
    <property type="component" value="Unassembled WGS sequence"/>
</dbReference>
<evidence type="ECO:0000313" key="2">
    <source>
        <dbReference type="Proteomes" id="UP000070168"/>
    </source>
</evidence>
<protein>
    <submittedName>
        <fullName evidence="1">Uncharacterized protein</fullName>
    </submittedName>
</protein>
<evidence type="ECO:0000313" key="1">
    <source>
        <dbReference type="EMBL" id="KXG51894.1"/>
    </source>
</evidence>